<evidence type="ECO:0000256" key="8">
    <source>
        <dbReference type="ARBA" id="ARBA00022918"/>
    </source>
</evidence>
<evidence type="ECO:0000256" key="5">
    <source>
        <dbReference type="ARBA" id="ARBA00022722"/>
    </source>
</evidence>
<sequence length="225" mass="25474">DASKNGLGCVLMQNGKVIAYASRQLKEYEKNYPTRDLELAAVVFALKIWSHYLFGERCDIYTDHKSLKYLLTQKELNMRQRRWLELVKDYDCVISYHPSKANVVADALSRKSTSSVVNMIVTQKSELIDLQKNGIQQGQQEDDYYSKIKNDIHDGKALDFHISADGPSAYFGSRHTPLLKVDKIVQAINISSLTLENSITLSSPFVTISFSAFAAFEVRSPSRIQ</sequence>
<evidence type="ECO:0000259" key="11">
    <source>
        <dbReference type="Pfam" id="PF17917"/>
    </source>
</evidence>
<comment type="subcellular location">
    <subcellularLocation>
        <location evidence="1">Plastid</location>
    </subcellularLocation>
</comment>
<protein>
    <submittedName>
        <fullName evidence="12">Reverse transcriptase</fullName>
    </submittedName>
</protein>
<evidence type="ECO:0000313" key="13">
    <source>
        <dbReference type="Proteomes" id="UP000594638"/>
    </source>
</evidence>
<gene>
    <name evidence="12" type="ORF">OLEA9_A095710</name>
</gene>
<dbReference type="PANTHER" id="PTHR34072">
    <property type="entry name" value="ENZYMATIC POLYPROTEIN-RELATED"/>
    <property type="match status" value="1"/>
</dbReference>
<evidence type="ECO:0000259" key="10">
    <source>
        <dbReference type="Pfam" id="PF04755"/>
    </source>
</evidence>
<dbReference type="InterPro" id="IPR006843">
    <property type="entry name" value="PAP/fibrillin_dom"/>
</dbReference>
<dbReference type="InterPro" id="IPR041373">
    <property type="entry name" value="RT_RNaseH"/>
</dbReference>
<evidence type="ECO:0000256" key="4">
    <source>
        <dbReference type="ARBA" id="ARBA00022695"/>
    </source>
</evidence>
<keyword evidence="13" id="KW-1185">Reference proteome</keyword>
<dbReference type="GO" id="GO:0016787">
    <property type="term" value="F:hydrolase activity"/>
    <property type="evidence" value="ECO:0007669"/>
    <property type="project" value="UniProtKB-KW"/>
</dbReference>
<keyword evidence="8 12" id="KW-0695">RNA-directed DNA polymerase</keyword>
<dbReference type="Pfam" id="PF04755">
    <property type="entry name" value="PAP_fibrillin"/>
    <property type="match status" value="1"/>
</dbReference>
<dbReference type="InterPro" id="IPR043502">
    <property type="entry name" value="DNA/RNA_pol_sf"/>
</dbReference>
<evidence type="ECO:0000313" key="12">
    <source>
        <dbReference type="EMBL" id="CAA2938105.1"/>
    </source>
</evidence>
<keyword evidence="2" id="KW-0934">Plastid</keyword>
<evidence type="ECO:0000256" key="2">
    <source>
        <dbReference type="ARBA" id="ARBA00022640"/>
    </source>
</evidence>
<dbReference type="GO" id="GO:0003964">
    <property type="term" value="F:RNA-directed DNA polymerase activity"/>
    <property type="evidence" value="ECO:0007669"/>
    <property type="project" value="UniProtKB-KW"/>
</dbReference>
<organism evidence="12 13">
    <name type="scientific">Olea europaea subsp. europaea</name>
    <dbReference type="NCBI Taxonomy" id="158383"/>
    <lineage>
        <taxon>Eukaryota</taxon>
        <taxon>Viridiplantae</taxon>
        <taxon>Streptophyta</taxon>
        <taxon>Embryophyta</taxon>
        <taxon>Tracheophyta</taxon>
        <taxon>Spermatophyta</taxon>
        <taxon>Magnoliopsida</taxon>
        <taxon>eudicotyledons</taxon>
        <taxon>Gunneridae</taxon>
        <taxon>Pentapetalae</taxon>
        <taxon>asterids</taxon>
        <taxon>lamiids</taxon>
        <taxon>Lamiales</taxon>
        <taxon>Oleaceae</taxon>
        <taxon>Oleeae</taxon>
        <taxon>Olea</taxon>
    </lineage>
</organism>
<accession>A0A8S0PAY4</accession>
<comment type="caution">
    <text evidence="12">The sequence shown here is derived from an EMBL/GenBank/DDBJ whole genome shotgun (WGS) entry which is preliminary data.</text>
</comment>
<evidence type="ECO:0000256" key="9">
    <source>
        <dbReference type="ARBA" id="ARBA00022946"/>
    </source>
</evidence>
<dbReference type="Gramene" id="OE9A095710T1">
    <property type="protein sequence ID" value="OE9A095710C1"/>
    <property type="gene ID" value="OE9A095710"/>
</dbReference>
<dbReference type="AlphaFoldDB" id="A0A8S0PAY4"/>
<feature type="domain" description="Reverse transcriptase RNase H-like" evidence="11">
    <location>
        <begin position="1"/>
        <end position="90"/>
    </location>
</feature>
<keyword evidence="7" id="KW-0378">Hydrolase</keyword>
<dbReference type="EMBL" id="CACTIH010000031">
    <property type="protein sequence ID" value="CAA2938105.1"/>
    <property type="molecule type" value="Genomic_DNA"/>
</dbReference>
<dbReference type="GO" id="GO:0004519">
    <property type="term" value="F:endonuclease activity"/>
    <property type="evidence" value="ECO:0007669"/>
    <property type="project" value="UniProtKB-KW"/>
</dbReference>
<keyword evidence="4" id="KW-0548">Nucleotidyltransferase</keyword>
<evidence type="ECO:0000256" key="6">
    <source>
        <dbReference type="ARBA" id="ARBA00022759"/>
    </source>
</evidence>
<keyword evidence="6" id="KW-0255">Endonuclease</keyword>
<dbReference type="SUPFAM" id="SSF56672">
    <property type="entry name" value="DNA/RNA polymerases"/>
    <property type="match status" value="1"/>
</dbReference>
<keyword evidence="3" id="KW-0808">Transferase</keyword>
<dbReference type="GO" id="GO:0009536">
    <property type="term" value="C:plastid"/>
    <property type="evidence" value="ECO:0007669"/>
    <property type="project" value="UniProtKB-SubCell"/>
</dbReference>
<keyword evidence="5" id="KW-0540">Nuclease</keyword>
<dbReference type="Proteomes" id="UP000594638">
    <property type="component" value="Unassembled WGS sequence"/>
</dbReference>
<evidence type="ECO:0000256" key="3">
    <source>
        <dbReference type="ARBA" id="ARBA00022679"/>
    </source>
</evidence>
<dbReference type="Gene3D" id="3.10.20.370">
    <property type="match status" value="1"/>
</dbReference>
<evidence type="ECO:0000256" key="1">
    <source>
        <dbReference type="ARBA" id="ARBA00004474"/>
    </source>
</evidence>
<feature type="non-terminal residue" evidence="12">
    <location>
        <position position="225"/>
    </location>
</feature>
<dbReference type="CDD" id="cd09274">
    <property type="entry name" value="RNase_HI_RT_Ty3"/>
    <property type="match status" value="1"/>
</dbReference>
<proteinExistence type="predicted"/>
<evidence type="ECO:0000256" key="7">
    <source>
        <dbReference type="ARBA" id="ARBA00022801"/>
    </source>
</evidence>
<dbReference type="OrthoDB" id="1739568at2759"/>
<dbReference type="Pfam" id="PF17917">
    <property type="entry name" value="RT_RNaseH"/>
    <property type="match status" value="1"/>
</dbReference>
<keyword evidence="9" id="KW-0809">Transit peptide</keyword>
<reference evidence="12 13" key="1">
    <citation type="submission" date="2019-12" db="EMBL/GenBank/DDBJ databases">
        <authorList>
            <person name="Alioto T."/>
            <person name="Alioto T."/>
            <person name="Gomez Garrido J."/>
        </authorList>
    </citation>
    <scope>NUCLEOTIDE SEQUENCE [LARGE SCALE GENOMIC DNA]</scope>
</reference>
<feature type="domain" description="Plastid lipid-associated protein/fibrillin conserved" evidence="10">
    <location>
        <begin position="174"/>
        <end position="225"/>
    </location>
</feature>
<dbReference type="PANTHER" id="PTHR34072:SF52">
    <property type="entry name" value="RIBONUCLEASE H"/>
    <property type="match status" value="1"/>
</dbReference>
<feature type="non-terminal residue" evidence="12">
    <location>
        <position position="1"/>
    </location>
</feature>
<name>A0A8S0PAY4_OLEEU</name>